<dbReference type="InterPro" id="IPR012332">
    <property type="entry name" value="Autotransporter_pectin_lyase_C"/>
</dbReference>
<accession>A0ABT9B6C6</accession>
<protein>
    <submittedName>
        <fullName evidence="3">T9SS type A sorting domain-containing protein</fullName>
    </submittedName>
</protein>
<proteinExistence type="predicted"/>
<evidence type="ECO:0000313" key="4">
    <source>
        <dbReference type="Proteomes" id="UP001176429"/>
    </source>
</evidence>
<name>A0ABT9B6C6_9BACT</name>
<dbReference type="Pfam" id="PF18962">
    <property type="entry name" value="Por_Secre_tail"/>
    <property type="match status" value="1"/>
</dbReference>
<organism evidence="3 4">
    <name type="scientific">Hymenobacter aranciens</name>
    <dbReference type="NCBI Taxonomy" id="3063996"/>
    <lineage>
        <taxon>Bacteria</taxon>
        <taxon>Pseudomonadati</taxon>
        <taxon>Bacteroidota</taxon>
        <taxon>Cytophagia</taxon>
        <taxon>Cytophagales</taxon>
        <taxon>Hymenobacteraceae</taxon>
        <taxon>Hymenobacter</taxon>
    </lineage>
</organism>
<gene>
    <name evidence="3" type="ORF">Q5H93_03735</name>
</gene>
<feature type="domain" description="Secretion system C-terminal sorting" evidence="2">
    <location>
        <begin position="662"/>
        <end position="737"/>
    </location>
</feature>
<keyword evidence="4" id="KW-1185">Reference proteome</keyword>
<dbReference type="EMBL" id="JAUQSY010000002">
    <property type="protein sequence ID" value="MDO7873831.1"/>
    <property type="molecule type" value="Genomic_DNA"/>
</dbReference>
<feature type="chain" id="PRO_5046666229" evidence="1">
    <location>
        <begin position="24"/>
        <end position="739"/>
    </location>
</feature>
<dbReference type="InterPro" id="IPR026444">
    <property type="entry name" value="Secre_tail"/>
</dbReference>
<feature type="signal peptide" evidence="1">
    <location>
        <begin position="1"/>
        <end position="23"/>
    </location>
</feature>
<comment type="caution">
    <text evidence="3">The sequence shown here is derived from an EMBL/GenBank/DDBJ whole genome shotgun (WGS) entry which is preliminary data.</text>
</comment>
<dbReference type="NCBIfam" id="TIGR04183">
    <property type="entry name" value="Por_Secre_tail"/>
    <property type="match status" value="1"/>
</dbReference>
<keyword evidence="1" id="KW-0732">Signal</keyword>
<sequence>MKHLSFLLGSCLLLLLGVRPAWAMRPLQGTVIAPVTVANGQTVTLTQGSVRSVPSPIAGGPSTDYADYYRSLTVEDGGRAIVNTTQYIQTVLVHSGGTLEVGANGRILAPPTITSPAASVTLEPGARLELKGSVPFNFDSPSITPAQDGYFSYDISPEVHYLLNGTGTANPQFFSVDDTISANGSRQPHTPRRMATFTLNNPQGALFYNGSSVSQELHLLNGRLVKQIDTLNARLTLLSDNMGTAIYEAGPLQATTGTYAGNAVLPIVQQRYVLSGYISGPGYRHLSPSLGASTVASFTARQGGFQPTVNPAYNTTGNSVTPFPTVFGYQQSRVGATGVPGAAGSFDQGWVSPASTTEALTMGRGYAVHLEAGNVLEFGGAPVNTDFTVNALGRGPAADAGWHLLGNPFGTDVDLDLVSSTGMDGTVYVFYTTGPYAGIYGSYLRPSTPGGTGIGLNGGYDRLPIAQGFFVRASAGTTAGSFTFPLASRRLAYEPDAARPATNPRPHLQLSLHNAAQDLTHETLVYFDAAATPAYDGAYDAAYLPGPGQPLALRTEVAGQAYAINGQPLLTGADVLLPLHLSATAAGAYTLNVDDLANLPAAYHAYLQDALTGTYTDLATTPAVALTLAANADLAGRYALLFTTQSRVLATAPTALAALVSLYPNPAHGTATLLLPQALRGTSATAVDILNPLGQVVRRATQPATAATLELSLDGLAAGLYTVRAHTAAGTVSRRLTVE</sequence>
<evidence type="ECO:0000259" key="2">
    <source>
        <dbReference type="Pfam" id="PF18962"/>
    </source>
</evidence>
<evidence type="ECO:0000313" key="3">
    <source>
        <dbReference type="EMBL" id="MDO7873831.1"/>
    </source>
</evidence>
<evidence type="ECO:0000256" key="1">
    <source>
        <dbReference type="SAM" id="SignalP"/>
    </source>
</evidence>
<dbReference type="Gene3D" id="2.160.20.20">
    <property type="match status" value="1"/>
</dbReference>
<reference evidence="3" key="1">
    <citation type="submission" date="2023-07" db="EMBL/GenBank/DDBJ databases">
        <authorList>
            <person name="Kim M.K."/>
        </authorList>
    </citation>
    <scope>NUCLEOTIDE SEQUENCE</scope>
    <source>
        <strain evidence="3">ASUV-10-1</strain>
    </source>
</reference>
<dbReference type="Proteomes" id="UP001176429">
    <property type="component" value="Unassembled WGS sequence"/>
</dbReference>
<dbReference type="RefSeq" id="WP_305005144.1">
    <property type="nucleotide sequence ID" value="NZ_JAUQSY010000002.1"/>
</dbReference>